<dbReference type="EMBL" id="JPWA01000019">
    <property type="protein sequence ID" value="RCK05133.1"/>
    <property type="molecule type" value="Genomic_DNA"/>
</dbReference>
<gene>
    <name evidence="1" type="ORF">TH5_15595</name>
</gene>
<evidence type="ECO:0000313" key="1">
    <source>
        <dbReference type="EMBL" id="RCK05133.1"/>
    </source>
</evidence>
<dbReference type="AlphaFoldDB" id="A0A367UBR7"/>
<accession>A0A367UBR7</accession>
<protein>
    <submittedName>
        <fullName evidence="1">Uncharacterized protein</fullName>
    </submittedName>
</protein>
<dbReference type="Proteomes" id="UP000252419">
    <property type="component" value="Unassembled WGS sequence"/>
</dbReference>
<evidence type="ECO:0000313" key="2">
    <source>
        <dbReference type="Proteomes" id="UP000252419"/>
    </source>
</evidence>
<organism evidence="1 2">
    <name type="scientific">Thalassospira xianhensis MCCC 1A02616</name>
    <dbReference type="NCBI Taxonomy" id="1177929"/>
    <lineage>
        <taxon>Bacteria</taxon>
        <taxon>Pseudomonadati</taxon>
        <taxon>Pseudomonadota</taxon>
        <taxon>Alphaproteobacteria</taxon>
        <taxon>Rhodospirillales</taxon>
        <taxon>Thalassospiraceae</taxon>
        <taxon>Thalassospira</taxon>
    </lineage>
</organism>
<name>A0A367UBR7_9PROT</name>
<proteinExistence type="predicted"/>
<comment type="caution">
    <text evidence="1">The sequence shown here is derived from an EMBL/GenBank/DDBJ whole genome shotgun (WGS) entry which is preliminary data.</text>
</comment>
<keyword evidence="2" id="KW-1185">Reference proteome</keyword>
<sequence length="81" mass="9054">MVVDWPGVAWTWLAWLDLAWPRRLANPPSGETANGRKFWRVFVLNIGSKDALGKQCQNQHDGMKVPTLCHISLPVLRTGSG</sequence>
<reference evidence="1 2" key="1">
    <citation type="submission" date="2014-07" db="EMBL/GenBank/DDBJ databases">
        <title>Draft genome sequence of Thalassospira xianhensis P-4 (MCCC 1A02616).</title>
        <authorList>
            <person name="Lai Q."/>
            <person name="Shao Z."/>
        </authorList>
    </citation>
    <scope>NUCLEOTIDE SEQUENCE [LARGE SCALE GENOMIC DNA]</scope>
    <source>
        <strain evidence="1 2">MCCC 1A02616</strain>
    </source>
</reference>